<evidence type="ECO:0000256" key="1">
    <source>
        <dbReference type="SAM" id="MobiDB-lite"/>
    </source>
</evidence>
<reference evidence="3" key="1">
    <citation type="journal article" date="2019" name="Int. J. Syst. Evol. Microbiol.">
        <title>The Global Catalogue of Microorganisms (GCM) 10K type strain sequencing project: providing services to taxonomists for standard genome sequencing and annotation.</title>
        <authorList>
            <consortium name="The Broad Institute Genomics Platform"/>
            <consortium name="The Broad Institute Genome Sequencing Center for Infectious Disease"/>
            <person name="Wu L."/>
            <person name="Ma J."/>
        </authorList>
    </citation>
    <scope>NUCLEOTIDE SEQUENCE [LARGE SCALE GENOMIC DNA]</scope>
    <source>
        <strain evidence="3">KLKA75</strain>
    </source>
</reference>
<evidence type="ECO:0000313" key="3">
    <source>
        <dbReference type="Proteomes" id="UP001595872"/>
    </source>
</evidence>
<gene>
    <name evidence="2" type="ORF">ACFPCY_20530</name>
</gene>
<dbReference type="RefSeq" id="WP_378257428.1">
    <property type="nucleotide sequence ID" value="NZ_JBHSIT010000005.1"/>
</dbReference>
<name>A0ABV9TZZ3_9ACTN</name>
<feature type="region of interest" description="Disordered" evidence="1">
    <location>
        <begin position="203"/>
        <end position="231"/>
    </location>
</feature>
<feature type="region of interest" description="Disordered" evidence="1">
    <location>
        <begin position="178"/>
        <end position="197"/>
    </location>
</feature>
<dbReference type="EMBL" id="JBHSIT010000005">
    <property type="protein sequence ID" value="MFC4909721.1"/>
    <property type="molecule type" value="Genomic_DNA"/>
</dbReference>
<comment type="caution">
    <text evidence="2">The sequence shown here is derived from an EMBL/GenBank/DDBJ whole genome shotgun (WGS) entry which is preliminary data.</text>
</comment>
<dbReference type="Proteomes" id="UP001595872">
    <property type="component" value="Unassembled WGS sequence"/>
</dbReference>
<protein>
    <submittedName>
        <fullName evidence="2">Uncharacterized protein</fullName>
    </submittedName>
</protein>
<keyword evidence="3" id="KW-1185">Reference proteome</keyword>
<proteinExistence type="predicted"/>
<accession>A0ABV9TZZ3</accession>
<feature type="compositionally biased region" description="Basic and acidic residues" evidence="1">
    <location>
        <begin position="212"/>
        <end position="231"/>
    </location>
</feature>
<sequence length="231" mass="25207">MPPASTHPPAGTLIAVEPDLRTTAAESPAPHHPPHFNRDPHEHQRLIHDHTETVLHAAFVLTGLPWDTSRPLPRPTGLLIHCPATLDNAEILDTFTGHMAALLQRRNRLFVDRLRLRAAVHALQSPTPGASSPSLEQAAQLLHRLISADDLQRQMTDNPDADLGIVVTNTVAEHATRPGHYRPLNLTGTPAETAARPAGSLRLTRHTGPEPVPHDFLAHTIDTREPPDTQA</sequence>
<evidence type="ECO:0000313" key="2">
    <source>
        <dbReference type="EMBL" id="MFC4909721.1"/>
    </source>
</evidence>
<organism evidence="2 3">
    <name type="scientific">Actinomadura gamaensis</name>
    <dbReference type="NCBI Taxonomy" id="1763541"/>
    <lineage>
        <taxon>Bacteria</taxon>
        <taxon>Bacillati</taxon>
        <taxon>Actinomycetota</taxon>
        <taxon>Actinomycetes</taxon>
        <taxon>Streptosporangiales</taxon>
        <taxon>Thermomonosporaceae</taxon>
        <taxon>Actinomadura</taxon>
    </lineage>
</organism>